<dbReference type="PROSITE" id="PS00198">
    <property type="entry name" value="4FE4S_FER_1"/>
    <property type="match status" value="2"/>
</dbReference>
<protein>
    <submittedName>
        <fullName evidence="5">4Fe-4S ferredoxin</fullName>
    </submittedName>
</protein>
<evidence type="ECO:0000256" key="1">
    <source>
        <dbReference type="ARBA" id="ARBA00022723"/>
    </source>
</evidence>
<gene>
    <name evidence="5" type="ORF">G3N55_12220</name>
</gene>
<dbReference type="PANTHER" id="PTHR40447:SF1">
    <property type="entry name" value="ANAEROBIC SULFITE REDUCTASE SUBUNIT A"/>
    <property type="match status" value="1"/>
</dbReference>
<keyword evidence="2" id="KW-0408">Iron</keyword>
<evidence type="ECO:0000259" key="4">
    <source>
        <dbReference type="PROSITE" id="PS51379"/>
    </source>
</evidence>
<dbReference type="EMBL" id="JAAGRR010000227">
    <property type="protein sequence ID" value="NDY43600.1"/>
    <property type="molecule type" value="Genomic_DNA"/>
</dbReference>
<feature type="domain" description="4Fe-4S ferredoxin-type" evidence="4">
    <location>
        <begin position="10"/>
        <end position="42"/>
    </location>
</feature>
<evidence type="ECO:0000313" key="5">
    <source>
        <dbReference type="EMBL" id="NDY43600.1"/>
    </source>
</evidence>
<dbReference type="PROSITE" id="PS51379">
    <property type="entry name" value="4FE4S_FER_2"/>
    <property type="match status" value="2"/>
</dbReference>
<reference evidence="5 6" key="1">
    <citation type="submission" date="2020-02" db="EMBL/GenBank/DDBJ databases">
        <title>Comparative genomics of sulfur disproportionating microorganisms.</title>
        <authorList>
            <person name="Ward L.M."/>
            <person name="Bertran E."/>
            <person name="Johnston D.T."/>
        </authorList>
    </citation>
    <scope>NUCLEOTIDE SEQUENCE [LARGE SCALE GENOMIC DNA]</scope>
    <source>
        <strain evidence="5 6">DSM 100025</strain>
    </source>
</reference>
<keyword evidence="3" id="KW-0411">Iron-sulfur</keyword>
<dbReference type="GO" id="GO:0046872">
    <property type="term" value="F:metal ion binding"/>
    <property type="evidence" value="ECO:0007669"/>
    <property type="project" value="UniProtKB-KW"/>
</dbReference>
<dbReference type="Pfam" id="PF17179">
    <property type="entry name" value="Fer4_22"/>
    <property type="match status" value="1"/>
</dbReference>
<dbReference type="InterPro" id="IPR017900">
    <property type="entry name" value="4Fe4S_Fe_S_CS"/>
</dbReference>
<dbReference type="Proteomes" id="UP000469346">
    <property type="component" value="Unassembled WGS sequence"/>
</dbReference>
<dbReference type="Gene3D" id="1.10.1060.10">
    <property type="entry name" value="Alpha-helical ferredoxin"/>
    <property type="match status" value="1"/>
</dbReference>
<organism evidence="5 6">
    <name type="scientific">Dissulfurirhabdus thermomarina</name>
    <dbReference type="NCBI Taxonomy" id="1765737"/>
    <lineage>
        <taxon>Bacteria</taxon>
        <taxon>Deltaproteobacteria</taxon>
        <taxon>Dissulfurirhabdaceae</taxon>
        <taxon>Dissulfurirhabdus</taxon>
    </lineage>
</organism>
<evidence type="ECO:0000256" key="2">
    <source>
        <dbReference type="ARBA" id="ARBA00023004"/>
    </source>
</evidence>
<comment type="caution">
    <text evidence="5">The sequence shown here is derived from an EMBL/GenBank/DDBJ whole genome shotgun (WGS) entry which is preliminary data.</text>
</comment>
<accession>A0A6N9TT79</accession>
<dbReference type="RefSeq" id="WP_181448094.1">
    <property type="nucleotide sequence ID" value="NZ_JAAGRR010000227.1"/>
</dbReference>
<evidence type="ECO:0000313" key="6">
    <source>
        <dbReference type="Proteomes" id="UP000469346"/>
    </source>
</evidence>
<name>A0A6N9TT79_DISTH</name>
<dbReference type="AlphaFoldDB" id="A0A6N9TT79"/>
<dbReference type="GO" id="GO:0051536">
    <property type="term" value="F:iron-sulfur cluster binding"/>
    <property type="evidence" value="ECO:0007669"/>
    <property type="project" value="UniProtKB-KW"/>
</dbReference>
<dbReference type="InterPro" id="IPR017896">
    <property type="entry name" value="4Fe4S_Fe-S-bd"/>
</dbReference>
<sequence length="130" mass="14854">AAVDLLALHGAPFWGRVAEPCLNCGACTFLCPTCYCFDIQDETLRGRGRRIRYWDSCMFPLFTRHASGHNPRGAKFQRVRNRFLHKFRYFPDRYGPFSCVGCGRCIRECPVGIDVREVLREMLAFAGRGA</sequence>
<proteinExistence type="predicted"/>
<keyword evidence="6" id="KW-1185">Reference proteome</keyword>
<dbReference type="InterPro" id="IPR009051">
    <property type="entry name" value="Helical_ferredxn"/>
</dbReference>
<dbReference type="SUPFAM" id="SSF46548">
    <property type="entry name" value="alpha-helical ferredoxin"/>
    <property type="match status" value="1"/>
</dbReference>
<keyword evidence="1" id="KW-0479">Metal-binding</keyword>
<dbReference type="PANTHER" id="PTHR40447">
    <property type="entry name" value="ANAEROBIC SULFITE REDUCTASE SUBUNIT A"/>
    <property type="match status" value="1"/>
</dbReference>
<feature type="domain" description="4Fe-4S ferredoxin-type" evidence="4">
    <location>
        <begin position="90"/>
        <end position="118"/>
    </location>
</feature>
<evidence type="ECO:0000256" key="3">
    <source>
        <dbReference type="ARBA" id="ARBA00023014"/>
    </source>
</evidence>
<feature type="non-terminal residue" evidence="5">
    <location>
        <position position="1"/>
    </location>
</feature>